<keyword evidence="3" id="KW-1185">Reference proteome</keyword>
<feature type="compositionally biased region" description="Basic and acidic residues" evidence="1">
    <location>
        <begin position="90"/>
        <end position="135"/>
    </location>
</feature>
<dbReference type="EMBL" id="BOOC01000011">
    <property type="protein sequence ID" value="GIH40032.1"/>
    <property type="molecule type" value="Genomic_DNA"/>
</dbReference>
<feature type="region of interest" description="Disordered" evidence="1">
    <location>
        <begin position="82"/>
        <end position="135"/>
    </location>
</feature>
<sequence length="135" mass="15050">MLVQLTMRRTAGHAPPNSPIDGIRIMALLPRRWRADLTQATGDIIIRVQTDEDVTGAEIGAEMAEILTNPEVSHWRLAACRTLTGPPDTRPPDARPPDTRPPDETPADRRPDADPLDTKPPDRKPPVPHEKEEHR</sequence>
<protein>
    <submittedName>
        <fullName evidence="2">Uncharacterized protein</fullName>
    </submittedName>
</protein>
<gene>
    <name evidence="2" type="ORF">Mco01_30320</name>
</gene>
<dbReference type="RefSeq" id="WP_204057494.1">
    <property type="nucleotide sequence ID" value="NZ_BAAAGP010000027.1"/>
</dbReference>
<name>A0ABQ4FYY5_9ACTN</name>
<organism evidence="2 3">
    <name type="scientific">Microbispora corallina</name>
    <dbReference type="NCBI Taxonomy" id="83302"/>
    <lineage>
        <taxon>Bacteria</taxon>
        <taxon>Bacillati</taxon>
        <taxon>Actinomycetota</taxon>
        <taxon>Actinomycetes</taxon>
        <taxon>Streptosporangiales</taxon>
        <taxon>Streptosporangiaceae</taxon>
        <taxon>Microbispora</taxon>
    </lineage>
</organism>
<comment type="caution">
    <text evidence="2">The sequence shown here is derived from an EMBL/GenBank/DDBJ whole genome shotgun (WGS) entry which is preliminary data.</text>
</comment>
<evidence type="ECO:0000256" key="1">
    <source>
        <dbReference type="SAM" id="MobiDB-lite"/>
    </source>
</evidence>
<evidence type="ECO:0000313" key="3">
    <source>
        <dbReference type="Proteomes" id="UP000603904"/>
    </source>
</evidence>
<accession>A0ABQ4FYY5</accession>
<evidence type="ECO:0000313" key="2">
    <source>
        <dbReference type="EMBL" id="GIH40032.1"/>
    </source>
</evidence>
<reference evidence="2 3" key="1">
    <citation type="submission" date="2021-01" db="EMBL/GenBank/DDBJ databases">
        <title>Whole genome shotgun sequence of Microbispora corallina NBRC 16416.</title>
        <authorList>
            <person name="Komaki H."/>
            <person name="Tamura T."/>
        </authorList>
    </citation>
    <scope>NUCLEOTIDE SEQUENCE [LARGE SCALE GENOMIC DNA]</scope>
    <source>
        <strain evidence="2 3">NBRC 16416</strain>
    </source>
</reference>
<proteinExistence type="predicted"/>
<dbReference type="Proteomes" id="UP000603904">
    <property type="component" value="Unassembled WGS sequence"/>
</dbReference>